<sequence length="165" mass="18171">MNSHRVQVDPCPKGTGTTVQLVSESEPEYEQSDYEQDSSLGIQLVARTGNPERATLMTATLVTVQAYMISSETKERLPLIILLDIGAQTSFISKAAVKQHQLDVFEEAPMTTYAFGAVSTTEQSGKMYVTLVDSYNHPLSLVLDTKDRLTIPSSPTCLTEKVLRQ</sequence>
<dbReference type="EMBL" id="UZAF01016215">
    <property type="protein sequence ID" value="VDO23316.1"/>
    <property type="molecule type" value="Genomic_DNA"/>
</dbReference>
<dbReference type="Proteomes" id="UP000268014">
    <property type="component" value="Unassembled WGS sequence"/>
</dbReference>
<evidence type="ECO:0000313" key="2">
    <source>
        <dbReference type="Proteomes" id="UP000268014"/>
    </source>
</evidence>
<name>A0A0N4W3S2_HAEPC</name>
<reference evidence="1 2" key="2">
    <citation type="submission" date="2018-11" db="EMBL/GenBank/DDBJ databases">
        <authorList>
            <consortium name="Pathogen Informatics"/>
        </authorList>
    </citation>
    <scope>NUCLEOTIDE SEQUENCE [LARGE SCALE GENOMIC DNA]</scope>
    <source>
        <strain evidence="1 2">MHpl1</strain>
    </source>
</reference>
<dbReference type="AlphaFoldDB" id="A0A0N4W3S2"/>
<protein>
    <submittedName>
        <fullName evidence="3">DUF1758 domain-containing protein</fullName>
    </submittedName>
</protein>
<evidence type="ECO:0000313" key="1">
    <source>
        <dbReference type="EMBL" id="VDO23316.1"/>
    </source>
</evidence>
<keyword evidence="2" id="KW-1185">Reference proteome</keyword>
<organism evidence="3">
    <name type="scientific">Haemonchus placei</name>
    <name type="common">Barber's pole worm</name>
    <dbReference type="NCBI Taxonomy" id="6290"/>
    <lineage>
        <taxon>Eukaryota</taxon>
        <taxon>Metazoa</taxon>
        <taxon>Ecdysozoa</taxon>
        <taxon>Nematoda</taxon>
        <taxon>Chromadorea</taxon>
        <taxon>Rhabditida</taxon>
        <taxon>Rhabditina</taxon>
        <taxon>Rhabditomorpha</taxon>
        <taxon>Strongyloidea</taxon>
        <taxon>Trichostrongylidae</taxon>
        <taxon>Haemonchus</taxon>
    </lineage>
</organism>
<reference evidence="3" key="1">
    <citation type="submission" date="2017-02" db="UniProtKB">
        <authorList>
            <consortium name="WormBaseParasite"/>
        </authorList>
    </citation>
    <scope>IDENTIFICATION</scope>
</reference>
<dbReference type="WBParaSite" id="HPLM_0000448501-mRNA-1">
    <property type="protein sequence ID" value="HPLM_0000448501-mRNA-1"/>
    <property type="gene ID" value="HPLM_0000448501"/>
</dbReference>
<accession>A0A0N4W3S2</accession>
<evidence type="ECO:0000313" key="3">
    <source>
        <dbReference type="WBParaSite" id="HPLM_0000448501-mRNA-1"/>
    </source>
</evidence>
<gene>
    <name evidence="1" type="ORF">HPLM_LOCUS4477</name>
</gene>
<proteinExistence type="predicted"/>